<dbReference type="PIRSF" id="PIRSF006661">
    <property type="entry name" value="PP-lp_UCP006661"/>
    <property type="match status" value="1"/>
</dbReference>
<dbReference type="InterPro" id="IPR022310">
    <property type="entry name" value="NAD/GMP_synthase"/>
</dbReference>
<dbReference type="NCBIfam" id="TIGR00268">
    <property type="entry name" value="ATP-dependent sacrificial sulfur transferase LarE"/>
    <property type="match status" value="1"/>
</dbReference>
<reference evidence="4" key="1">
    <citation type="submission" date="2015-11" db="EMBL/GenBank/DDBJ databases">
        <authorList>
            <person name="Varghese N."/>
        </authorList>
    </citation>
    <scope>NUCLEOTIDE SEQUENCE [LARGE SCALE GENOMIC DNA]</scope>
    <source>
        <strain evidence="4">JGI-23</strain>
    </source>
</reference>
<evidence type="ECO:0000313" key="4">
    <source>
        <dbReference type="Proteomes" id="UP000199197"/>
    </source>
</evidence>
<organism evidence="3 4">
    <name type="scientific">Candidatus Chryseopegocella kryptomonas</name>
    <dbReference type="NCBI Taxonomy" id="1633643"/>
    <lineage>
        <taxon>Bacteria</taxon>
        <taxon>Pseudomonadati</taxon>
        <taxon>Candidatus Kryptoniota</taxon>
        <taxon>Candidatus Chryseopegocella</taxon>
    </lineage>
</organism>
<name>A0A0N7MY41_9BACT</name>
<protein>
    <recommendedName>
        <fullName evidence="2">NAD/GMP synthase domain-containing protein</fullName>
    </recommendedName>
</protein>
<keyword evidence="4" id="KW-1185">Reference proteome</keyword>
<proteinExistence type="predicted"/>
<accession>A0A0N7MY41</accession>
<dbReference type="GO" id="GO:0016783">
    <property type="term" value="F:sulfurtransferase activity"/>
    <property type="evidence" value="ECO:0007669"/>
    <property type="project" value="InterPro"/>
</dbReference>
<sequence>MTLNDKYLKLRKILEEMGSVVIGFSGGVDSTLLVKVAYDVLKDKAIAVIGRSDTYPEDELNEAVKLAKMIGIKYRIIDTEETDNLKFSENPPDRCYYCKTELFSKLKKIAFEENIQWIADGTNVDDLGDFRPGLKAVRENNVRSPLLEAGLTKNEIRELSKMLGLPTWDKPSFACLSSRFPYGLPIEREKLKKIDKAESFLRKQGLKIVRVRYIDENTVRIETGKEEFKKFFDDEFRNKVVKELKNLGFIYITLDLEGYRTGSMNEVLQIQFNANPKHSNELEKVVNRSGNGENNP</sequence>
<dbReference type="Gene3D" id="3.40.50.620">
    <property type="entry name" value="HUPs"/>
    <property type="match status" value="1"/>
</dbReference>
<evidence type="ECO:0000256" key="1">
    <source>
        <dbReference type="PIRSR" id="PIRSR006661-1"/>
    </source>
</evidence>
<dbReference type="AlphaFoldDB" id="A0A0N7MY41"/>
<dbReference type="SUPFAM" id="SSF52402">
    <property type="entry name" value="Adenine nucleotide alpha hydrolases-like"/>
    <property type="match status" value="1"/>
</dbReference>
<dbReference type="InterPro" id="IPR052188">
    <property type="entry name" value="Ni-pincer_cofactor_biosynth"/>
</dbReference>
<feature type="active site" description="Nucleophile and sulfur donor" evidence="1">
    <location>
        <position position="175"/>
    </location>
</feature>
<dbReference type="RefSeq" id="WP_092350315.1">
    <property type="nucleotide sequence ID" value="NZ_CZVW01000015.1"/>
</dbReference>
<gene>
    <name evidence="3" type="ORF">JGI23_01420</name>
</gene>
<dbReference type="EMBL" id="CZVW01000015">
    <property type="protein sequence ID" value="CUT03187.1"/>
    <property type="molecule type" value="Genomic_DNA"/>
</dbReference>
<dbReference type="InterPro" id="IPR014729">
    <property type="entry name" value="Rossmann-like_a/b/a_fold"/>
</dbReference>
<feature type="domain" description="NAD/GMP synthase" evidence="2">
    <location>
        <begin position="11"/>
        <end position="84"/>
    </location>
</feature>
<dbReference type="InterPro" id="IPR005232">
    <property type="entry name" value="LarE"/>
</dbReference>
<dbReference type="Pfam" id="PF02540">
    <property type="entry name" value="NAD_synthase"/>
    <property type="match status" value="1"/>
</dbReference>
<dbReference type="PANTHER" id="PTHR43169:SF2">
    <property type="entry name" value="NAD_GMP SYNTHASE DOMAIN-CONTAINING PROTEIN"/>
    <property type="match status" value="1"/>
</dbReference>
<dbReference type="CDD" id="cd01990">
    <property type="entry name" value="LarE-like"/>
    <property type="match status" value="1"/>
</dbReference>
<evidence type="ECO:0000259" key="2">
    <source>
        <dbReference type="Pfam" id="PF02540"/>
    </source>
</evidence>
<dbReference type="GO" id="GO:0006163">
    <property type="term" value="P:purine nucleotide metabolic process"/>
    <property type="evidence" value="ECO:0007669"/>
    <property type="project" value="UniProtKB-ARBA"/>
</dbReference>
<dbReference type="OrthoDB" id="9776919at2"/>
<dbReference type="Proteomes" id="UP000199197">
    <property type="component" value="Unassembled WGS sequence"/>
</dbReference>
<evidence type="ECO:0000313" key="3">
    <source>
        <dbReference type="EMBL" id="CUT03187.1"/>
    </source>
</evidence>
<dbReference type="PANTHER" id="PTHR43169">
    <property type="entry name" value="EXSB FAMILY PROTEIN"/>
    <property type="match status" value="1"/>
</dbReference>